<accession>A0ABM9H7B7</accession>
<evidence type="ECO:0000313" key="3">
    <source>
        <dbReference type="Proteomes" id="UP001154015"/>
    </source>
</evidence>
<sequence>MGLFSRKQHVNSNGMTDAQMHASIRTSLESRERNAEATAAGARQKAAKWDRVVRSMTSRGEDHEGRDMAIRNRDRARSELAAAETDQLSAKSERSNYRR</sequence>
<dbReference type="EMBL" id="CAKXYP010000025">
    <property type="protein sequence ID" value="CAH9419540.1"/>
    <property type="molecule type" value="Genomic_DNA"/>
</dbReference>
<dbReference type="Proteomes" id="UP001154015">
    <property type="component" value="Unassembled WGS sequence"/>
</dbReference>
<evidence type="ECO:0000313" key="2">
    <source>
        <dbReference type="EMBL" id="CAH9419540.1"/>
    </source>
</evidence>
<reference evidence="2" key="1">
    <citation type="submission" date="2022-03" db="EMBL/GenBank/DDBJ databases">
        <authorList>
            <person name="Leyn A S."/>
        </authorList>
    </citation>
    <scope>NUCLEOTIDE SEQUENCE</scope>
    <source>
        <strain evidence="2">Streptomyces globisporus 4-3</strain>
    </source>
</reference>
<gene>
    <name evidence="2" type="ORF">SGL43_06595</name>
</gene>
<feature type="region of interest" description="Disordered" evidence="1">
    <location>
        <begin position="1"/>
        <end position="99"/>
    </location>
</feature>
<keyword evidence="3" id="KW-1185">Reference proteome</keyword>
<evidence type="ECO:0000256" key="1">
    <source>
        <dbReference type="SAM" id="MobiDB-lite"/>
    </source>
</evidence>
<proteinExistence type="predicted"/>
<name>A0ABM9H7B7_STRGL</name>
<feature type="compositionally biased region" description="Basic and acidic residues" evidence="1">
    <location>
        <begin position="47"/>
        <end position="78"/>
    </location>
</feature>
<comment type="caution">
    <text evidence="2">The sequence shown here is derived from an EMBL/GenBank/DDBJ whole genome shotgun (WGS) entry which is preliminary data.</text>
</comment>
<organism evidence="2 3">
    <name type="scientific">Streptomyces globisporus</name>
    <dbReference type="NCBI Taxonomy" id="1908"/>
    <lineage>
        <taxon>Bacteria</taxon>
        <taxon>Bacillati</taxon>
        <taxon>Actinomycetota</taxon>
        <taxon>Actinomycetes</taxon>
        <taxon>Kitasatosporales</taxon>
        <taxon>Streptomycetaceae</taxon>
        <taxon>Streptomyces</taxon>
    </lineage>
</organism>
<dbReference type="RefSeq" id="WP_318575509.1">
    <property type="nucleotide sequence ID" value="NZ_CAKXYP010000025.1"/>
</dbReference>
<protein>
    <submittedName>
        <fullName evidence="2">Uncharacterized protein</fullName>
    </submittedName>
</protein>